<keyword evidence="1" id="KW-0732">Signal</keyword>
<name>A0AAD4GKT3_BOLED</name>
<reference evidence="2" key="1">
    <citation type="submission" date="2019-10" db="EMBL/GenBank/DDBJ databases">
        <authorList>
            <consortium name="DOE Joint Genome Institute"/>
            <person name="Kuo A."/>
            <person name="Miyauchi S."/>
            <person name="Kiss E."/>
            <person name="Drula E."/>
            <person name="Kohler A."/>
            <person name="Sanchez-Garcia M."/>
            <person name="Andreopoulos B."/>
            <person name="Barry K.W."/>
            <person name="Bonito G."/>
            <person name="Buee M."/>
            <person name="Carver A."/>
            <person name="Chen C."/>
            <person name="Cichocki N."/>
            <person name="Clum A."/>
            <person name="Culley D."/>
            <person name="Crous P.W."/>
            <person name="Fauchery L."/>
            <person name="Girlanda M."/>
            <person name="Hayes R."/>
            <person name="Keri Z."/>
            <person name="LaButti K."/>
            <person name="Lipzen A."/>
            <person name="Lombard V."/>
            <person name="Magnuson J."/>
            <person name="Maillard F."/>
            <person name="Morin E."/>
            <person name="Murat C."/>
            <person name="Nolan M."/>
            <person name="Ohm R."/>
            <person name="Pangilinan J."/>
            <person name="Pereira M."/>
            <person name="Perotto S."/>
            <person name="Peter M."/>
            <person name="Riley R."/>
            <person name="Sitrit Y."/>
            <person name="Stielow B."/>
            <person name="Szollosi G."/>
            <person name="Zifcakova L."/>
            <person name="Stursova M."/>
            <person name="Spatafora J.W."/>
            <person name="Tedersoo L."/>
            <person name="Vaario L.-M."/>
            <person name="Yamada A."/>
            <person name="Yan M."/>
            <person name="Wang P."/>
            <person name="Xu J."/>
            <person name="Bruns T."/>
            <person name="Baldrian P."/>
            <person name="Vilgalys R."/>
            <person name="Henrissat B."/>
            <person name="Grigoriev I.V."/>
            <person name="Hibbett D."/>
            <person name="Nagy L.G."/>
            <person name="Martin F.M."/>
        </authorList>
    </citation>
    <scope>NUCLEOTIDE SEQUENCE</scope>
    <source>
        <strain evidence="2">BED1</strain>
    </source>
</reference>
<dbReference type="EMBL" id="WHUW01000002">
    <property type="protein sequence ID" value="KAF8450231.1"/>
    <property type="molecule type" value="Genomic_DNA"/>
</dbReference>
<feature type="signal peptide" evidence="1">
    <location>
        <begin position="1"/>
        <end position="15"/>
    </location>
</feature>
<protein>
    <recommendedName>
        <fullName evidence="4">Secreted protein</fullName>
    </recommendedName>
</protein>
<evidence type="ECO:0000313" key="2">
    <source>
        <dbReference type="EMBL" id="KAF8450231.1"/>
    </source>
</evidence>
<proteinExistence type="predicted"/>
<keyword evidence="3" id="KW-1185">Reference proteome</keyword>
<comment type="caution">
    <text evidence="2">The sequence shown here is derived from an EMBL/GenBank/DDBJ whole genome shotgun (WGS) entry which is preliminary data.</text>
</comment>
<evidence type="ECO:0008006" key="4">
    <source>
        <dbReference type="Google" id="ProtNLM"/>
    </source>
</evidence>
<evidence type="ECO:0000313" key="3">
    <source>
        <dbReference type="Proteomes" id="UP001194468"/>
    </source>
</evidence>
<gene>
    <name evidence="2" type="ORF">L210DRAFT_3520104</name>
</gene>
<evidence type="ECO:0000256" key="1">
    <source>
        <dbReference type="SAM" id="SignalP"/>
    </source>
</evidence>
<dbReference type="AlphaFoldDB" id="A0AAD4GKT3"/>
<accession>A0AAD4GKT3</accession>
<sequence length="116" mass="11849">MIACCLIASSILVCASTSNGSALSASISRCRASSISPCRSCNCLKSAANRWGELSAAFASSGWVCRSWLKSSGFPNICNRIISASCGAPLPGAITLRPSSSIAFSDTPSPIIVDDG</sequence>
<dbReference type="Proteomes" id="UP001194468">
    <property type="component" value="Unassembled WGS sequence"/>
</dbReference>
<organism evidence="2 3">
    <name type="scientific">Boletus edulis BED1</name>
    <dbReference type="NCBI Taxonomy" id="1328754"/>
    <lineage>
        <taxon>Eukaryota</taxon>
        <taxon>Fungi</taxon>
        <taxon>Dikarya</taxon>
        <taxon>Basidiomycota</taxon>
        <taxon>Agaricomycotina</taxon>
        <taxon>Agaricomycetes</taxon>
        <taxon>Agaricomycetidae</taxon>
        <taxon>Boletales</taxon>
        <taxon>Boletineae</taxon>
        <taxon>Boletaceae</taxon>
        <taxon>Boletoideae</taxon>
        <taxon>Boletus</taxon>
    </lineage>
</organism>
<reference evidence="2" key="2">
    <citation type="journal article" date="2020" name="Nat. Commun.">
        <title>Large-scale genome sequencing of mycorrhizal fungi provides insights into the early evolution of symbiotic traits.</title>
        <authorList>
            <person name="Miyauchi S."/>
            <person name="Kiss E."/>
            <person name="Kuo A."/>
            <person name="Drula E."/>
            <person name="Kohler A."/>
            <person name="Sanchez-Garcia M."/>
            <person name="Morin E."/>
            <person name="Andreopoulos B."/>
            <person name="Barry K.W."/>
            <person name="Bonito G."/>
            <person name="Buee M."/>
            <person name="Carver A."/>
            <person name="Chen C."/>
            <person name="Cichocki N."/>
            <person name="Clum A."/>
            <person name="Culley D."/>
            <person name="Crous P.W."/>
            <person name="Fauchery L."/>
            <person name="Girlanda M."/>
            <person name="Hayes R.D."/>
            <person name="Keri Z."/>
            <person name="LaButti K."/>
            <person name="Lipzen A."/>
            <person name="Lombard V."/>
            <person name="Magnuson J."/>
            <person name="Maillard F."/>
            <person name="Murat C."/>
            <person name="Nolan M."/>
            <person name="Ohm R.A."/>
            <person name="Pangilinan J."/>
            <person name="Pereira M.F."/>
            <person name="Perotto S."/>
            <person name="Peter M."/>
            <person name="Pfister S."/>
            <person name="Riley R."/>
            <person name="Sitrit Y."/>
            <person name="Stielow J.B."/>
            <person name="Szollosi G."/>
            <person name="Zifcakova L."/>
            <person name="Stursova M."/>
            <person name="Spatafora J.W."/>
            <person name="Tedersoo L."/>
            <person name="Vaario L.M."/>
            <person name="Yamada A."/>
            <person name="Yan M."/>
            <person name="Wang P."/>
            <person name="Xu J."/>
            <person name="Bruns T."/>
            <person name="Baldrian P."/>
            <person name="Vilgalys R."/>
            <person name="Dunand C."/>
            <person name="Henrissat B."/>
            <person name="Grigoriev I.V."/>
            <person name="Hibbett D."/>
            <person name="Nagy L.G."/>
            <person name="Martin F.M."/>
        </authorList>
    </citation>
    <scope>NUCLEOTIDE SEQUENCE</scope>
    <source>
        <strain evidence="2">BED1</strain>
    </source>
</reference>
<feature type="chain" id="PRO_5042192559" description="Secreted protein" evidence="1">
    <location>
        <begin position="16"/>
        <end position="116"/>
    </location>
</feature>